<gene>
    <name evidence="2" type="ORF">HU200_031292</name>
    <name evidence="1" type="ORF">HU200_055449</name>
</gene>
<comment type="caution">
    <text evidence="2">The sequence shown here is derived from an EMBL/GenBank/DDBJ whole genome shotgun (WGS) entry which is preliminary data.</text>
</comment>
<evidence type="ECO:0000313" key="1">
    <source>
        <dbReference type="EMBL" id="KAF8662869.1"/>
    </source>
</evidence>
<evidence type="ECO:0000313" key="2">
    <source>
        <dbReference type="EMBL" id="KAF8705035.1"/>
    </source>
</evidence>
<sequence>MAFRVQCFHSPVAISRLVTPTHDLLAMDWAVIVL</sequence>
<dbReference type="AlphaFoldDB" id="A0A835C1V1"/>
<accession>A0A835C1V1</accession>
<dbReference type="OrthoDB" id="704997at2759"/>
<reference evidence="2" key="1">
    <citation type="submission" date="2020-07" db="EMBL/GenBank/DDBJ databases">
        <title>Genome sequence and genetic diversity analysis of an under-domesticated orphan crop, white fonio (Digitaria exilis).</title>
        <authorList>
            <person name="Bennetzen J.L."/>
            <person name="Chen S."/>
            <person name="Ma X."/>
            <person name="Wang X."/>
            <person name="Yssel A.E.J."/>
            <person name="Chaluvadi S.R."/>
            <person name="Johnson M."/>
            <person name="Gangashetty P."/>
            <person name="Hamidou F."/>
            <person name="Sanogo M.D."/>
            <person name="Zwaenepoel A."/>
            <person name="Wallace J."/>
            <person name="Van De Peer Y."/>
            <person name="Van Deynze A."/>
        </authorList>
    </citation>
    <scope>NUCLEOTIDE SEQUENCE</scope>
    <source>
        <tissue evidence="2">Leaves</tissue>
    </source>
</reference>
<name>A0A835C1V1_9POAL</name>
<evidence type="ECO:0000313" key="3">
    <source>
        <dbReference type="Proteomes" id="UP000636709"/>
    </source>
</evidence>
<dbReference type="EMBL" id="JACEFO010001770">
    <property type="protein sequence ID" value="KAF8705035.1"/>
    <property type="molecule type" value="Genomic_DNA"/>
</dbReference>
<proteinExistence type="predicted"/>
<protein>
    <submittedName>
        <fullName evidence="2">Uncharacterized protein</fullName>
    </submittedName>
</protein>
<dbReference type="Proteomes" id="UP000636709">
    <property type="component" value="Unassembled WGS sequence"/>
</dbReference>
<organism evidence="2 3">
    <name type="scientific">Digitaria exilis</name>
    <dbReference type="NCBI Taxonomy" id="1010633"/>
    <lineage>
        <taxon>Eukaryota</taxon>
        <taxon>Viridiplantae</taxon>
        <taxon>Streptophyta</taxon>
        <taxon>Embryophyta</taxon>
        <taxon>Tracheophyta</taxon>
        <taxon>Spermatophyta</taxon>
        <taxon>Magnoliopsida</taxon>
        <taxon>Liliopsida</taxon>
        <taxon>Poales</taxon>
        <taxon>Poaceae</taxon>
        <taxon>PACMAD clade</taxon>
        <taxon>Panicoideae</taxon>
        <taxon>Panicodae</taxon>
        <taxon>Paniceae</taxon>
        <taxon>Anthephorinae</taxon>
        <taxon>Digitaria</taxon>
    </lineage>
</organism>
<keyword evidence="3" id="KW-1185">Reference proteome</keyword>
<dbReference type="EMBL" id="JACEFO010002379">
    <property type="protein sequence ID" value="KAF8662869.1"/>
    <property type="molecule type" value="Genomic_DNA"/>
</dbReference>